<evidence type="ECO:0000256" key="2">
    <source>
        <dbReference type="ARBA" id="ARBA00022692"/>
    </source>
</evidence>
<evidence type="ECO:0000256" key="3">
    <source>
        <dbReference type="ARBA" id="ARBA00022989"/>
    </source>
</evidence>
<comment type="caution">
    <text evidence="7">The sequence shown here is derived from an EMBL/GenBank/DDBJ whole genome shotgun (WGS) entry which is preliminary data.</text>
</comment>
<keyword evidence="2 5" id="KW-0812">Transmembrane</keyword>
<dbReference type="Proteomes" id="UP000321261">
    <property type="component" value="Unassembled WGS sequence"/>
</dbReference>
<feature type="transmembrane region" description="Helical" evidence="5">
    <location>
        <begin position="44"/>
        <end position="64"/>
    </location>
</feature>
<dbReference type="GO" id="GO:0005886">
    <property type="term" value="C:plasma membrane"/>
    <property type="evidence" value="ECO:0007669"/>
    <property type="project" value="UniProtKB-SubCell"/>
</dbReference>
<dbReference type="PROSITE" id="PS50850">
    <property type="entry name" value="MFS"/>
    <property type="match status" value="1"/>
</dbReference>
<accession>A0A561SMC4</accession>
<feature type="transmembrane region" description="Helical" evidence="5">
    <location>
        <begin position="358"/>
        <end position="381"/>
    </location>
</feature>
<keyword evidence="8" id="KW-1185">Reference proteome</keyword>
<dbReference type="PANTHER" id="PTHR23501:SF197">
    <property type="entry name" value="COMD"/>
    <property type="match status" value="1"/>
</dbReference>
<evidence type="ECO:0000313" key="8">
    <source>
        <dbReference type="Proteomes" id="UP000321261"/>
    </source>
</evidence>
<dbReference type="EMBL" id="VIWU01000001">
    <property type="protein sequence ID" value="TWF75996.1"/>
    <property type="molecule type" value="Genomic_DNA"/>
</dbReference>
<feature type="transmembrane region" description="Helical" evidence="5">
    <location>
        <begin position="133"/>
        <end position="155"/>
    </location>
</feature>
<dbReference type="InterPro" id="IPR036259">
    <property type="entry name" value="MFS_trans_sf"/>
</dbReference>
<feature type="transmembrane region" description="Helical" evidence="5">
    <location>
        <begin position="402"/>
        <end position="424"/>
    </location>
</feature>
<sequence>MVTSPRPTVVIGVLASCGLAVSLMQTLVVPLLPQFPRLLSASPATVAWLVTATLVAAAVCAPVMGRLGDMYGKRRILLAGLGIVTVGSALGAAAPNVGVLIAARALQGVAMGVIALGISVMRDVLPPERVGSGIALMSSSLGIGGAIGLPLTGFVAQQASWRWLFAGAAVLGAVQVLLVLIVVRESPLRSGGRFDLAGAVGLSAALVCLLLAISKGNEWGWGSAAVLGLLVAAAVLFALWVAWELRSRRPLVDLRLSARPAVLWTNVASIVIGFGMFAGFLVTTQILQAPVATGYGFGLSLVAAGLVLLPIGGAMTIFSPVSARVSRRRGARTTLVLGATILALGNVLMATLPGSLPLIVAASTTTAIGAALAYSAIPLLIMDGVPPGETAAANSLNTLMRMLGTSSCSSFVAAIATGLTTSVAGQTLPAAAAYRVIYLAAAGAAAIGATIAALTPRAASTDALPDTATASPARAA</sequence>
<dbReference type="CDD" id="cd17504">
    <property type="entry name" value="MFS_MMR_MDR_like"/>
    <property type="match status" value="1"/>
</dbReference>
<feature type="transmembrane region" description="Helical" evidence="5">
    <location>
        <begin position="76"/>
        <end position="95"/>
    </location>
</feature>
<organism evidence="7 8">
    <name type="scientific">Pseudonocardia hierapolitana</name>
    <dbReference type="NCBI Taxonomy" id="1128676"/>
    <lineage>
        <taxon>Bacteria</taxon>
        <taxon>Bacillati</taxon>
        <taxon>Actinomycetota</taxon>
        <taxon>Actinomycetes</taxon>
        <taxon>Pseudonocardiales</taxon>
        <taxon>Pseudonocardiaceae</taxon>
        <taxon>Pseudonocardia</taxon>
    </lineage>
</organism>
<feature type="transmembrane region" description="Helical" evidence="5">
    <location>
        <begin position="436"/>
        <end position="454"/>
    </location>
</feature>
<evidence type="ECO:0000313" key="7">
    <source>
        <dbReference type="EMBL" id="TWF75996.1"/>
    </source>
</evidence>
<dbReference type="AlphaFoldDB" id="A0A561SMC4"/>
<evidence type="ECO:0000256" key="5">
    <source>
        <dbReference type="SAM" id="Phobius"/>
    </source>
</evidence>
<protein>
    <submittedName>
        <fullName evidence="7">MFS transporter</fullName>
    </submittedName>
</protein>
<feature type="transmembrane region" description="Helical" evidence="5">
    <location>
        <begin position="194"/>
        <end position="213"/>
    </location>
</feature>
<feature type="transmembrane region" description="Helical" evidence="5">
    <location>
        <begin position="9"/>
        <end position="32"/>
    </location>
</feature>
<feature type="transmembrane region" description="Helical" evidence="5">
    <location>
        <begin position="263"/>
        <end position="283"/>
    </location>
</feature>
<evidence type="ECO:0000259" key="6">
    <source>
        <dbReference type="PROSITE" id="PS50850"/>
    </source>
</evidence>
<feature type="transmembrane region" description="Helical" evidence="5">
    <location>
        <begin position="161"/>
        <end position="182"/>
    </location>
</feature>
<name>A0A561SMC4_9PSEU</name>
<keyword evidence="3 5" id="KW-1133">Transmembrane helix</keyword>
<feature type="transmembrane region" description="Helical" evidence="5">
    <location>
        <begin position="295"/>
        <end position="318"/>
    </location>
</feature>
<gene>
    <name evidence="7" type="ORF">FHX44_111883</name>
</gene>
<dbReference type="PROSITE" id="PS51257">
    <property type="entry name" value="PROKAR_LIPOPROTEIN"/>
    <property type="match status" value="1"/>
</dbReference>
<evidence type="ECO:0000256" key="4">
    <source>
        <dbReference type="ARBA" id="ARBA00023136"/>
    </source>
</evidence>
<dbReference type="SUPFAM" id="SSF103473">
    <property type="entry name" value="MFS general substrate transporter"/>
    <property type="match status" value="2"/>
</dbReference>
<dbReference type="GO" id="GO:0022857">
    <property type="term" value="F:transmembrane transporter activity"/>
    <property type="evidence" value="ECO:0007669"/>
    <property type="project" value="InterPro"/>
</dbReference>
<dbReference type="InterPro" id="IPR020846">
    <property type="entry name" value="MFS_dom"/>
</dbReference>
<proteinExistence type="predicted"/>
<dbReference type="InterPro" id="IPR011701">
    <property type="entry name" value="MFS"/>
</dbReference>
<dbReference type="Gene3D" id="1.20.1250.20">
    <property type="entry name" value="MFS general substrate transporter like domains"/>
    <property type="match status" value="2"/>
</dbReference>
<reference evidence="7 8" key="1">
    <citation type="submission" date="2019-06" db="EMBL/GenBank/DDBJ databases">
        <title>Sequencing the genomes of 1000 actinobacteria strains.</title>
        <authorList>
            <person name="Klenk H.-P."/>
        </authorList>
    </citation>
    <scope>NUCLEOTIDE SEQUENCE [LARGE SCALE GENOMIC DNA]</scope>
    <source>
        <strain evidence="7 8">DSM 45671</strain>
    </source>
</reference>
<dbReference type="PANTHER" id="PTHR23501">
    <property type="entry name" value="MAJOR FACILITATOR SUPERFAMILY"/>
    <property type="match status" value="1"/>
</dbReference>
<keyword evidence="4 5" id="KW-0472">Membrane</keyword>
<feature type="transmembrane region" description="Helical" evidence="5">
    <location>
        <begin position="219"/>
        <end position="243"/>
    </location>
</feature>
<feature type="transmembrane region" description="Helical" evidence="5">
    <location>
        <begin position="101"/>
        <end position="121"/>
    </location>
</feature>
<evidence type="ECO:0000256" key="1">
    <source>
        <dbReference type="ARBA" id="ARBA00004651"/>
    </source>
</evidence>
<feature type="domain" description="Major facilitator superfamily (MFS) profile" evidence="6">
    <location>
        <begin position="10"/>
        <end position="460"/>
    </location>
</feature>
<dbReference type="Pfam" id="PF07690">
    <property type="entry name" value="MFS_1"/>
    <property type="match status" value="1"/>
</dbReference>
<comment type="subcellular location">
    <subcellularLocation>
        <location evidence="1">Cell membrane</location>
        <topology evidence="1">Multi-pass membrane protein</topology>
    </subcellularLocation>
</comment>
<feature type="transmembrane region" description="Helical" evidence="5">
    <location>
        <begin position="330"/>
        <end position="352"/>
    </location>
</feature>